<evidence type="ECO:0000313" key="2">
    <source>
        <dbReference type="EMBL" id="TCV04469.1"/>
    </source>
</evidence>
<reference evidence="2 3" key="1">
    <citation type="submission" date="2019-03" db="EMBL/GenBank/DDBJ databases">
        <title>Genomic Encyclopedia of Type Strains, Phase IV (KMG-IV): sequencing the most valuable type-strain genomes for metagenomic binning, comparative biology and taxonomic classification.</title>
        <authorList>
            <person name="Goeker M."/>
        </authorList>
    </citation>
    <scope>NUCLEOTIDE SEQUENCE [LARGE SCALE GENOMIC DNA]</scope>
    <source>
        <strain evidence="2 3">DSM 654</strain>
    </source>
</reference>
<accession>A0A4R3VKV0</accession>
<feature type="signal peptide" evidence="1">
    <location>
        <begin position="1"/>
        <end position="23"/>
    </location>
</feature>
<keyword evidence="1" id="KW-0732">Signal</keyword>
<dbReference type="InterPro" id="IPR013424">
    <property type="entry name" value="Ice-binding_C"/>
</dbReference>
<name>A0A4R3VKV0_ROSSA</name>
<feature type="chain" id="PRO_5020420454" evidence="1">
    <location>
        <begin position="24"/>
        <end position="289"/>
    </location>
</feature>
<gene>
    <name evidence="2" type="ORF">EV671_1001225</name>
</gene>
<proteinExistence type="predicted"/>
<evidence type="ECO:0000313" key="3">
    <source>
        <dbReference type="Proteomes" id="UP000295110"/>
    </source>
</evidence>
<organism evidence="2 3">
    <name type="scientific">Roseateles saccharophilus</name>
    <name type="common">Pseudomonas saccharophila</name>
    <dbReference type="NCBI Taxonomy" id="304"/>
    <lineage>
        <taxon>Bacteria</taxon>
        <taxon>Pseudomonadati</taxon>
        <taxon>Pseudomonadota</taxon>
        <taxon>Betaproteobacteria</taxon>
        <taxon>Burkholderiales</taxon>
        <taxon>Sphaerotilaceae</taxon>
        <taxon>Roseateles</taxon>
    </lineage>
</organism>
<sequence length="289" mass="30075">MGMDITKLAGALVAAGAAAGVSAAPVTVSQTLNLGQLLNGGGTGLHFDLGSTLSGQNLESQQVLSGSLQVYGVSDASYGSGVTQYGSYMLESQTNFTAFYQYGGGGYFVCTSYSWWSGGCSGGYYVPAYYYPVQGTNRTFLRSDNVLYSDNTVDTMSVHAGNTTQTGSDSSVSNSATAYGPQVFAGQSGNGMYGTDTYYDQSRNVYHSVSGALSVDMTLDSLALASFATAGTLDASVFAQTGQFRLDQAVLTLQVDDTPSGRLPEPATLALTATAALGLAAARRRRRQE</sequence>
<keyword evidence="3" id="KW-1185">Reference proteome</keyword>
<protein>
    <submittedName>
        <fullName evidence="2">Putative secreted protein with PEP-CTERM sorting signal/MYXO-CTERM domain-containing protein</fullName>
    </submittedName>
</protein>
<dbReference type="EMBL" id="SMBU01000001">
    <property type="protein sequence ID" value="TCV04469.1"/>
    <property type="molecule type" value="Genomic_DNA"/>
</dbReference>
<comment type="caution">
    <text evidence="2">The sequence shown here is derived from an EMBL/GenBank/DDBJ whole genome shotgun (WGS) entry which is preliminary data.</text>
</comment>
<evidence type="ECO:0000256" key="1">
    <source>
        <dbReference type="SAM" id="SignalP"/>
    </source>
</evidence>
<dbReference type="NCBIfam" id="TIGR02595">
    <property type="entry name" value="PEP_CTERM"/>
    <property type="match status" value="1"/>
</dbReference>
<dbReference type="Proteomes" id="UP000295110">
    <property type="component" value="Unassembled WGS sequence"/>
</dbReference>
<dbReference type="AlphaFoldDB" id="A0A4R3VKV0"/>